<gene>
    <name evidence="6" type="ORF">GC106_10920</name>
</gene>
<evidence type="ECO:0000256" key="1">
    <source>
        <dbReference type="ARBA" id="ARBA00023015"/>
    </source>
</evidence>
<evidence type="ECO:0000256" key="2">
    <source>
        <dbReference type="ARBA" id="ARBA00023125"/>
    </source>
</evidence>
<evidence type="ECO:0000256" key="3">
    <source>
        <dbReference type="ARBA" id="ARBA00023163"/>
    </source>
</evidence>
<evidence type="ECO:0000259" key="5">
    <source>
        <dbReference type="PROSITE" id="PS50977"/>
    </source>
</evidence>
<dbReference type="InterPro" id="IPR001647">
    <property type="entry name" value="HTH_TetR"/>
</dbReference>
<dbReference type="Pfam" id="PF00440">
    <property type="entry name" value="TetR_N"/>
    <property type="match status" value="1"/>
</dbReference>
<feature type="DNA-binding region" description="H-T-H motif" evidence="4">
    <location>
        <begin position="37"/>
        <end position="56"/>
    </location>
</feature>
<proteinExistence type="predicted"/>
<dbReference type="Proteomes" id="UP000763557">
    <property type="component" value="Unassembled WGS sequence"/>
</dbReference>
<dbReference type="PRINTS" id="PR00455">
    <property type="entry name" value="HTHTETR"/>
</dbReference>
<comment type="caution">
    <text evidence="6">The sequence shown here is derived from an EMBL/GenBank/DDBJ whole genome shotgun (WGS) entry which is preliminary data.</text>
</comment>
<protein>
    <submittedName>
        <fullName evidence="6">HTH-type transcriptional repressor NicS</fullName>
    </submittedName>
</protein>
<accession>A0ABX2EYM9</accession>
<keyword evidence="7" id="KW-1185">Reference proteome</keyword>
<reference evidence="6 7" key="1">
    <citation type="submission" date="2020-01" db="EMBL/GenBank/DDBJ databases">
        <title>Kibdelosporangium persica a novel Actinomycetes from a hot desert in Iran.</title>
        <authorList>
            <person name="Safaei N."/>
            <person name="Zaburannyi N."/>
            <person name="Mueller R."/>
            <person name="Wink J."/>
        </authorList>
    </citation>
    <scope>NUCLEOTIDE SEQUENCE [LARGE SCALE GENOMIC DNA]</scope>
    <source>
        <strain evidence="6 7">4NS15</strain>
    </source>
</reference>
<name>A0ABX2EYM9_9PSEU</name>
<sequence>MSVEDKRVKRLPREVREKQILDAAVRVFSEHGYHEASMDEVSEVAGVSKPMIYAYLGSKEDLFAACIRREAGLLMEAIAGGVDPDLAPDMQLWMGLRSFFEFVASNKQSWRVLHRQVISQGGPFSEEVLAMRTRAINLVDALLSRVATKKGMDDHAQKSTEAMSAALVGAGESLADWWLDHPAVPTRTVASWLMNLAWMGFGDMVEGNVWTPSAH</sequence>
<keyword evidence="3" id="KW-0804">Transcription</keyword>
<dbReference type="InterPro" id="IPR009057">
    <property type="entry name" value="Homeodomain-like_sf"/>
</dbReference>
<organism evidence="6 7">
    <name type="scientific">Kibdelosporangium persicum</name>
    <dbReference type="NCBI Taxonomy" id="2698649"/>
    <lineage>
        <taxon>Bacteria</taxon>
        <taxon>Bacillati</taxon>
        <taxon>Actinomycetota</taxon>
        <taxon>Actinomycetes</taxon>
        <taxon>Pseudonocardiales</taxon>
        <taxon>Pseudonocardiaceae</taxon>
        <taxon>Kibdelosporangium</taxon>
    </lineage>
</organism>
<keyword evidence="1" id="KW-0805">Transcription regulation</keyword>
<dbReference type="SUPFAM" id="SSF46689">
    <property type="entry name" value="Homeodomain-like"/>
    <property type="match status" value="1"/>
</dbReference>
<dbReference type="PANTHER" id="PTHR30055:SF158">
    <property type="entry name" value="POSSIBLE TRANSCRIPTIONAL REGULATORY PROTEIN (PROBABLY TETR-FAMILY)"/>
    <property type="match status" value="1"/>
</dbReference>
<evidence type="ECO:0000256" key="4">
    <source>
        <dbReference type="PROSITE-ProRule" id="PRU00335"/>
    </source>
</evidence>
<dbReference type="PROSITE" id="PS50977">
    <property type="entry name" value="HTH_TETR_2"/>
    <property type="match status" value="1"/>
</dbReference>
<dbReference type="InterPro" id="IPR050109">
    <property type="entry name" value="HTH-type_TetR-like_transc_reg"/>
</dbReference>
<dbReference type="InterPro" id="IPR036271">
    <property type="entry name" value="Tet_transcr_reg_TetR-rel_C_sf"/>
</dbReference>
<dbReference type="EMBL" id="JAAATY010000002">
    <property type="protein sequence ID" value="NRN63890.1"/>
    <property type="molecule type" value="Genomic_DNA"/>
</dbReference>
<dbReference type="Gene3D" id="1.10.357.10">
    <property type="entry name" value="Tetracycline Repressor, domain 2"/>
    <property type="match status" value="1"/>
</dbReference>
<evidence type="ECO:0000313" key="7">
    <source>
        <dbReference type="Proteomes" id="UP000763557"/>
    </source>
</evidence>
<keyword evidence="2 4" id="KW-0238">DNA-binding</keyword>
<dbReference type="RefSeq" id="WP_173125123.1">
    <property type="nucleotide sequence ID" value="NZ_CBCSGW010000043.1"/>
</dbReference>
<dbReference type="PANTHER" id="PTHR30055">
    <property type="entry name" value="HTH-TYPE TRANSCRIPTIONAL REGULATOR RUTR"/>
    <property type="match status" value="1"/>
</dbReference>
<dbReference type="Pfam" id="PF21943">
    <property type="entry name" value="TetR_C_46"/>
    <property type="match status" value="1"/>
</dbReference>
<evidence type="ECO:0000313" key="6">
    <source>
        <dbReference type="EMBL" id="NRN63890.1"/>
    </source>
</evidence>
<dbReference type="SUPFAM" id="SSF48498">
    <property type="entry name" value="Tetracyclin repressor-like, C-terminal domain"/>
    <property type="match status" value="1"/>
</dbReference>
<feature type="domain" description="HTH tetR-type" evidence="5">
    <location>
        <begin position="14"/>
        <end position="74"/>
    </location>
</feature>
<dbReference type="InterPro" id="IPR054129">
    <property type="entry name" value="DesT_TetR_C"/>
</dbReference>